<feature type="region of interest" description="Disordered" evidence="2">
    <location>
        <begin position="1"/>
        <end position="29"/>
    </location>
</feature>
<feature type="region of interest" description="Disordered" evidence="2">
    <location>
        <begin position="1788"/>
        <end position="1867"/>
    </location>
</feature>
<dbReference type="Proteomes" id="UP001586593">
    <property type="component" value="Unassembled WGS sequence"/>
</dbReference>
<keyword evidence="1" id="KW-0677">Repeat</keyword>
<evidence type="ECO:0000313" key="4">
    <source>
        <dbReference type="EMBL" id="KAL1873140.1"/>
    </source>
</evidence>
<dbReference type="CDD" id="cd23958">
    <property type="entry name" value="SCC2"/>
    <property type="match status" value="1"/>
</dbReference>
<comment type="similarity">
    <text evidence="1">Belongs to the SCC2/Nipped-B family.</text>
</comment>
<comment type="caution">
    <text evidence="4">The sequence shown here is derived from an EMBL/GenBank/DDBJ whole genome shotgun (WGS) entry which is preliminary data.</text>
</comment>
<dbReference type="InterPro" id="IPR016024">
    <property type="entry name" value="ARM-type_fold"/>
</dbReference>
<evidence type="ECO:0000256" key="2">
    <source>
        <dbReference type="SAM" id="MobiDB-lite"/>
    </source>
</evidence>
<feature type="region of interest" description="Disordered" evidence="2">
    <location>
        <begin position="171"/>
        <end position="207"/>
    </location>
</feature>
<dbReference type="SUPFAM" id="SSF48371">
    <property type="entry name" value="ARM repeat"/>
    <property type="match status" value="1"/>
</dbReference>
<dbReference type="Gene3D" id="1.25.10.10">
    <property type="entry name" value="Leucine-rich Repeat Variant"/>
    <property type="match status" value="1"/>
</dbReference>
<reference evidence="4 5" key="1">
    <citation type="journal article" date="2024" name="Commun. Biol.">
        <title>Comparative genomic analysis of thermophilic fungi reveals convergent evolutionary adaptations and gene losses.</title>
        <authorList>
            <person name="Steindorff A.S."/>
            <person name="Aguilar-Pontes M.V."/>
            <person name="Robinson A.J."/>
            <person name="Andreopoulos B."/>
            <person name="LaButti K."/>
            <person name="Kuo A."/>
            <person name="Mondo S."/>
            <person name="Riley R."/>
            <person name="Otillar R."/>
            <person name="Haridas S."/>
            <person name="Lipzen A."/>
            <person name="Grimwood J."/>
            <person name="Schmutz J."/>
            <person name="Clum A."/>
            <person name="Reid I.D."/>
            <person name="Moisan M.C."/>
            <person name="Butler G."/>
            <person name="Nguyen T.T.M."/>
            <person name="Dewar K."/>
            <person name="Conant G."/>
            <person name="Drula E."/>
            <person name="Henrissat B."/>
            <person name="Hansel C."/>
            <person name="Singer S."/>
            <person name="Hutchinson M.I."/>
            <person name="de Vries R.P."/>
            <person name="Natvig D.O."/>
            <person name="Powell A.J."/>
            <person name="Tsang A."/>
            <person name="Grigoriev I.V."/>
        </authorList>
    </citation>
    <scope>NUCLEOTIDE SEQUENCE [LARGE SCALE GENOMIC DNA]</scope>
    <source>
        <strain evidence="4 5">ATCC 24622</strain>
    </source>
</reference>
<keyword evidence="1" id="KW-0131">Cell cycle</keyword>
<accession>A0ABR3XBE9</accession>
<protein>
    <recommendedName>
        <fullName evidence="1">Sister chromatid cohesion protein</fullName>
    </recommendedName>
</protein>
<evidence type="ECO:0000313" key="5">
    <source>
        <dbReference type="Proteomes" id="UP001586593"/>
    </source>
</evidence>
<feature type="region of interest" description="Disordered" evidence="2">
    <location>
        <begin position="226"/>
        <end position="284"/>
    </location>
</feature>
<feature type="compositionally biased region" description="Polar residues" evidence="2">
    <location>
        <begin position="175"/>
        <end position="189"/>
    </location>
</feature>
<feature type="compositionally biased region" description="Acidic residues" evidence="2">
    <location>
        <begin position="1855"/>
        <end position="1867"/>
    </location>
</feature>
<dbReference type="Pfam" id="PF20168">
    <property type="entry name" value="PDS5"/>
    <property type="match status" value="1"/>
</dbReference>
<feature type="compositionally biased region" description="Basic residues" evidence="2">
    <location>
        <begin position="1817"/>
        <end position="1848"/>
    </location>
</feature>
<feature type="compositionally biased region" description="Acidic residues" evidence="2">
    <location>
        <begin position="1789"/>
        <end position="1812"/>
    </location>
</feature>
<feature type="compositionally biased region" description="Polar residues" evidence="2">
    <location>
        <begin position="238"/>
        <end position="251"/>
    </location>
</feature>
<dbReference type="PANTHER" id="PTHR21704:SF18">
    <property type="entry name" value="NIPPED-B-LIKE PROTEIN"/>
    <property type="match status" value="1"/>
</dbReference>
<evidence type="ECO:0000256" key="1">
    <source>
        <dbReference type="RuleBase" id="RU364107"/>
    </source>
</evidence>
<feature type="domain" description="Sister chromatid cohesion C-terminal" evidence="3">
    <location>
        <begin position="1460"/>
        <end position="1645"/>
    </location>
</feature>
<dbReference type="Pfam" id="PF12830">
    <property type="entry name" value="Nipped-B_C"/>
    <property type="match status" value="1"/>
</dbReference>
<proteinExistence type="inferred from homology"/>
<dbReference type="PANTHER" id="PTHR21704">
    <property type="entry name" value="NIPPED-B-LIKE PROTEIN DELANGIN SCC2-RELATED"/>
    <property type="match status" value="1"/>
</dbReference>
<sequence>MANPRPARENGVYDGRTQPPGSTGQPSGFLRPFTLFEALPYTPFTSIVPFNSDIIPSPSLASATSALPLTDLVSSQDFDSLNADAAEGQPTSKRIEQALGHIQSLLDPKRMTNFKFKSNPSIPVRAGKDNVTVPLVAPSLAPFSKMIYEHTAVPFQSIGQKNSISVAANGHLEPRTTTSGPKGSNQNPEMESKKPSPHVALSKKAHAQNEARFEVIIPTKKQLEEASSTGPLGISDIPSHSANVDGSQQAAQAVGMRPPSSVTPKKKSSISPSKSIVPSQRPKTATIEVELPSAAKFDKNEYLVVPDEPDEPFHLSLRKSEHDELGDSQDVLGESLGVRQRSDAAFHDLRRYFQDLHEAERFALTSQSENELITMTPEKQPTLTAVAQGKIHALLTKAISLDCFQKVPLDELLYIVRLSESSLKYAEGLDLKIDDSWGPSEVEQWVLLLAHVDIGLKAARTTLRMMCGAREDKQLYSEGMIELALNLFRNVMDSIIVPLAELRGTGPATTLFRTIAQHKDKLGPIFASFQRLFALWSTLITEIDTSETVVNTLEFAASRLVFVENAHSEKDSVVEIHRFDALRLVAMDMLSQVFLLNPLQRQGIFDDILTSLEKLPLGKQRARQFKLVDGTSIQPVSALIMRLVQTSSGKLDDSKGHRRAALLSMGGGDDENLNDNDRLAVHDTIFAINSEEDGAVQHSTAISELSQMVAPLMETATRNASYVINFIVKRALRSTKTGDTPYRNLLDLFVEDFTSCLNNPDWPAAELLLRLLTVMMVKLVEGEKSSAPAKNMALEVLGVVNAAISRVRSFVRKTTMALDATERDELGVFLSDLGMSALELKSRPEHMVAWSGPYRVTLEFLQERHSGDPHLGSAISFLILEWAARICNGYDSCQDDILDRDRELGRLAYRLRMMLLDRRWLANEYSFKTVSATHARLSYAITLLRSQLCESFNIILNILLGSMASDQATVRSKSLKSINQVLETDPSILDGDSIVIQLILQCSNDSSTQVRDSALGLIGKCITMRPALEEKMVETVIQRFLDTGAGVRKRAMKLAKDIYLRNQSKEVRSAIAYGLLHRIQDPEESVRDLARQMIEEIWFSPFYKDDSSAASDISLANHVALMVQTVKHGNVSNVLDKVLQSILAPESKSAQASFDVCTKLVASLFDLLDSPDSEDSSAPTSKDALQVLMILAKADPRLFTFEQIRLLKPYITTLGTSEDLAVSRAVVVIYRRVLPQLSIVHGQFLVDIRKELMPAVSKVSRALLDDIIACLWIISGLLGTSEHLARLVSSSLAGIQKLRIMSQQEPLDERKIRQFDRYSLIVGMAGKHCDLDSHHELFKSNFPRWAGTSVSKLMVDVVLPFAAPSRPLEVRKAALDAVGLICQSWPRNYVAPNVYTTFQQVFDEQIPLLETMVLRSLKEFLLNEEKRSELAQVNPGANSNGESTKRELTVMGGTNFDDVASATTHRFLRSITRIALASQDDHAFLAVEVLASINRQGLVHPKETGTTLITLETSSVSKISELAYLEHKALHEKHETVLEREYVKAIQAAFAYQRDVVKDPRGATINPFTSKLHFLMEVLKISKTKNRQKFLEKLCGQIDFDPNKLDISEDPPTHAQFSRFVLENMAYFEYLTIGEVIATVSAMERLVASTGAAVAHAIESEVFQVRLDAEPNHQVLGGPDEGPRTALEIPLERLRQLAAGAMIHLAVWEARTYLRRLYGLGTSRRDPKLKGVAKDLAKSPVKVQGIHGDKFWEDMGNMMTALLSRESMTGTCKSFLELMNVDKELKIAEEEEDLNDDEEPATPSNEEDDDDIMASGRGRKRKASSTPGGRKKRARSISQPRKRGRPRKQQSIELQDADGEFEEGDWF</sequence>
<evidence type="ECO:0000259" key="3">
    <source>
        <dbReference type="Pfam" id="PF12830"/>
    </source>
</evidence>
<dbReference type="InterPro" id="IPR011989">
    <property type="entry name" value="ARM-like"/>
</dbReference>
<dbReference type="InterPro" id="IPR024986">
    <property type="entry name" value="Nipped-B_C"/>
</dbReference>
<keyword evidence="1" id="KW-0539">Nucleus</keyword>
<name>A0ABR3XBE9_9PEZI</name>
<feature type="compositionally biased region" description="Low complexity" evidence="2">
    <location>
        <begin position="258"/>
        <end position="279"/>
    </location>
</feature>
<organism evidence="4 5">
    <name type="scientific">Phialemonium thermophilum</name>
    <dbReference type="NCBI Taxonomy" id="223376"/>
    <lineage>
        <taxon>Eukaryota</taxon>
        <taxon>Fungi</taxon>
        <taxon>Dikarya</taxon>
        <taxon>Ascomycota</taxon>
        <taxon>Pezizomycotina</taxon>
        <taxon>Sordariomycetes</taxon>
        <taxon>Sordariomycetidae</taxon>
        <taxon>Cephalothecales</taxon>
        <taxon>Cephalothecaceae</taxon>
        <taxon>Phialemonium</taxon>
    </lineage>
</organism>
<gene>
    <name evidence="4" type="ORF">VTK73DRAFT_1051</name>
</gene>
<keyword evidence="5" id="KW-1185">Reference proteome</keyword>
<dbReference type="EMBL" id="JAZHXJ010000124">
    <property type="protein sequence ID" value="KAL1873140.1"/>
    <property type="molecule type" value="Genomic_DNA"/>
</dbReference>
<dbReference type="InterPro" id="IPR033031">
    <property type="entry name" value="Scc2/Nipped-B"/>
</dbReference>
<comment type="subcellular location">
    <subcellularLocation>
        <location evidence="1">Nucleus</location>
    </subcellularLocation>
</comment>